<dbReference type="Proteomes" id="UP000509301">
    <property type="component" value="Chromosome"/>
</dbReference>
<feature type="transmembrane region" description="Helical" evidence="1">
    <location>
        <begin position="16"/>
        <end position="34"/>
    </location>
</feature>
<dbReference type="KEGG" id="mten:GWK48_05750"/>
<dbReference type="GeneID" id="55641434"/>
<proteinExistence type="predicted"/>
<gene>
    <name evidence="2" type="ORF">GWK48_05750</name>
</gene>
<evidence type="ECO:0000313" key="2">
    <source>
        <dbReference type="EMBL" id="QKQ99948.1"/>
    </source>
</evidence>
<feature type="transmembrane region" description="Helical" evidence="1">
    <location>
        <begin position="140"/>
        <end position="157"/>
    </location>
</feature>
<accession>A0A6N0NWD3</accession>
<keyword evidence="1" id="KW-0472">Membrane</keyword>
<evidence type="ECO:0000313" key="3">
    <source>
        <dbReference type="Proteomes" id="UP000509301"/>
    </source>
</evidence>
<dbReference type="RefSeq" id="WP_174630424.1">
    <property type="nucleotide sequence ID" value="NZ_CP049074.1"/>
</dbReference>
<dbReference type="AlphaFoldDB" id="A0A6N0NWD3"/>
<keyword evidence="3" id="KW-1185">Reference proteome</keyword>
<feature type="transmembrane region" description="Helical" evidence="1">
    <location>
        <begin position="207"/>
        <end position="240"/>
    </location>
</feature>
<dbReference type="EMBL" id="CP049074">
    <property type="protein sequence ID" value="QKQ99948.1"/>
    <property type="molecule type" value="Genomic_DNA"/>
</dbReference>
<reference evidence="2 3" key="1">
    <citation type="submission" date="2020-02" db="EMBL/GenBank/DDBJ databases">
        <title>Comparative genome analysis reveals the metabolism and evolution of the thermophilic archaeal genus Metallosphaera.</title>
        <authorList>
            <person name="Jiang C."/>
        </authorList>
    </citation>
    <scope>NUCLEOTIDE SEQUENCE [LARGE SCALE GENOMIC DNA]</scope>
    <source>
        <strain evidence="2 3">Ric-A</strain>
    </source>
</reference>
<name>A0A6N0NWD3_9CREN</name>
<dbReference type="NCBIfam" id="NF041796">
    <property type="entry name" value="Ced_CedA"/>
    <property type="match status" value="1"/>
</dbReference>
<evidence type="ECO:0000256" key="1">
    <source>
        <dbReference type="SAM" id="Phobius"/>
    </source>
</evidence>
<keyword evidence="1" id="KW-0812">Transmembrane</keyword>
<organism evidence="2 3">
    <name type="scientific">Metallosphaera tengchongensis</name>
    <dbReference type="NCBI Taxonomy" id="1532350"/>
    <lineage>
        <taxon>Archaea</taxon>
        <taxon>Thermoproteota</taxon>
        <taxon>Thermoprotei</taxon>
        <taxon>Sulfolobales</taxon>
        <taxon>Sulfolobaceae</taxon>
        <taxon>Metallosphaera</taxon>
    </lineage>
</organism>
<feature type="transmembrane region" description="Helical" evidence="1">
    <location>
        <begin position="169"/>
        <end position="187"/>
    </location>
</feature>
<sequence length="258" mass="27988">MNAFEILAISQDLSSLTYFIGALIMALPLPVYGLKRWGPRMIVDGIYASILVNLYESFLTLMENLGNMLGVNWAYYMNWIYQLLLGELEVYTTIKTIYSVAISAPYSGFNPFLATIGLLLSMISGFMSVTGTIIVISQLILNYSGLIISLGILLMSLPFRIGRSIGGSMIAFGIVFYLGLPLLPNFLSSFGVNILQQGFSQSELNSISGLATIVIPAYIEGTVLMPLAYIGILTSITLGLGSAISGSYSRLPIPVDFL</sequence>
<dbReference type="OrthoDB" id="43622at2157"/>
<dbReference type="InterPro" id="IPR049688">
    <property type="entry name" value="CedA_arc"/>
</dbReference>
<protein>
    <submittedName>
        <fullName evidence="2">Uncharacterized protein</fullName>
    </submittedName>
</protein>
<keyword evidence="1" id="KW-1133">Transmembrane helix</keyword>